<dbReference type="GO" id="GO:0070824">
    <property type="term" value="C:SHREC complex"/>
    <property type="evidence" value="ECO:0007669"/>
    <property type="project" value="InterPro"/>
</dbReference>
<evidence type="ECO:0000256" key="1">
    <source>
        <dbReference type="SAM" id="MobiDB-lite"/>
    </source>
</evidence>
<dbReference type="Pfam" id="PF16761">
    <property type="entry name" value="Clr2_transil"/>
    <property type="match status" value="1"/>
</dbReference>
<gene>
    <name evidence="4" type="ORF">E6O75_ATG01025</name>
</gene>
<feature type="region of interest" description="Disordered" evidence="1">
    <location>
        <begin position="668"/>
        <end position="699"/>
    </location>
</feature>
<dbReference type="Pfam" id="PF10383">
    <property type="entry name" value="Clr2"/>
    <property type="match status" value="1"/>
</dbReference>
<keyword evidence="5" id="KW-1185">Reference proteome</keyword>
<proteinExistence type="predicted"/>
<dbReference type="GO" id="GO:0033553">
    <property type="term" value="C:rDNA heterochromatin"/>
    <property type="evidence" value="ECO:0007669"/>
    <property type="project" value="TreeGrafter"/>
</dbReference>
<dbReference type="EMBL" id="SNSC02000002">
    <property type="protein sequence ID" value="TID26532.1"/>
    <property type="molecule type" value="Genomic_DNA"/>
</dbReference>
<feature type="region of interest" description="Disordered" evidence="1">
    <location>
        <begin position="622"/>
        <end position="647"/>
    </location>
</feature>
<protein>
    <recommendedName>
        <fullName evidence="6">Cryptic loci regulator 2 N-terminal domain-containing protein</fullName>
    </recommendedName>
</protein>
<name>A0A4Z1PAV0_9PEZI</name>
<feature type="region of interest" description="Disordered" evidence="1">
    <location>
        <begin position="1"/>
        <end position="25"/>
    </location>
</feature>
<evidence type="ECO:0000259" key="2">
    <source>
        <dbReference type="Pfam" id="PF10383"/>
    </source>
</evidence>
<comment type="caution">
    <text evidence="4">The sequence shown here is derived from an EMBL/GenBank/DDBJ whole genome shotgun (WGS) entry which is preliminary data.</text>
</comment>
<dbReference type="InterPro" id="IPR038986">
    <property type="entry name" value="Clr2"/>
</dbReference>
<dbReference type="PANTHER" id="PTHR38046:SF1">
    <property type="entry name" value="CRYPTIC LOCI REGULATOR 2"/>
    <property type="match status" value="1"/>
</dbReference>
<feature type="compositionally biased region" description="Acidic residues" evidence="1">
    <location>
        <begin position="668"/>
        <end position="682"/>
    </location>
</feature>
<evidence type="ECO:0000259" key="3">
    <source>
        <dbReference type="Pfam" id="PF16761"/>
    </source>
</evidence>
<organism evidence="4 5">
    <name type="scientific">Venturia nashicola</name>
    <dbReference type="NCBI Taxonomy" id="86259"/>
    <lineage>
        <taxon>Eukaryota</taxon>
        <taxon>Fungi</taxon>
        <taxon>Dikarya</taxon>
        <taxon>Ascomycota</taxon>
        <taxon>Pezizomycotina</taxon>
        <taxon>Dothideomycetes</taxon>
        <taxon>Pleosporomycetidae</taxon>
        <taxon>Venturiales</taxon>
        <taxon>Venturiaceae</taxon>
        <taxon>Venturia</taxon>
    </lineage>
</organism>
<reference evidence="4 5" key="1">
    <citation type="submission" date="2019-04" db="EMBL/GenBank/DDBJ databases">
        <title>High contiguity whole genome sequence and gene annotation resource for two Venturia nashicola isolates.</title>
        <authorList>
            <person name="Prokchorchik M."/>
            <person name="Won K."/>
            <person name="Lee Y."/>
            <person name="Choi E.D."/>
            <person name="Segonzac C."/>
            <person name="Sohn K.H."/>
        </authorList>
    </citation>
    <scope>NUCLEOTIDE SEQUENCE [LARGE SCALE GENOMIC DNA]</scope>
    <source>
        <strain evidence="4 5">PRI2</strain>
    </source>
</reference>
<dbReference type="InterPro" id="IPR031915">
    <property type="entry name" value="Clr2_N"/>
</dbReference>
<dbReference type="PANTHER" id="PTHR38046">
    <property type="entry name" value="CRYPTIC LOCI REGULATOR 2"/>
    <property type="match status" value="1"/>
</dbReference>
<sequence>MSGPIRIVPISAGSDGDGRHKPDAKEYRKLTPPTIYLEKLGALWMNHRQDGKPGFNYTLDQLPDGYTVWERPRPGNPKHVDKYCYGHPSGFKFDSPNRFFPHFLHLMNNGSSAGCSCAGCSKVSKPVKKITPGRPPGRPSMGGTGTPTSAAAVGRPKGRPWVQGRTDDEGTPDVYRNSIDKLKQVGSFDALIKEEMSMDWRVERMNIKTHLEKTAKQPTYLPRLAELVLFVRKLQESEEIRRDGEQYKIWNRDDEEYTGFLKWEAGVVTQLAEEECSIQDITIQTPKINAVNYAGFRVEPLPDPNSDQKTLSKQYTYVWLNQIRPFIFWREHLARTPQQTWSPTIQHALKVMSSVALVEKYRFKGSWPSAKVFNKGVYIGSEFICEGDFVRLLPTDQSAAAITDILRVESITLVFTNLDKASENDYDDGHPYNSAIYLTGTIFTTDKERAFNKQRLTRVLPASFEQYGPWYQRTEINKLSRVPFHRVMGRCYDPDAMQLWLPNQLASGATTSAGISSGLVGLREARDISTREDVRITDGKTWLWEESRASALDLHEINGYETAAHDEDRDPKEWRKQIRILEGTAGAAEREELQDRVLVRSSMTNNSMVTSALRFNEDIDSASATEAEHSRDVSRKRGLSDVASSEEEDVDDFVGLIAKHMGLPMDDEQISEGEEDDNEDVVNDGQNAVRGGRMEITLG</sequence>
<dbReference type="GO" id="GO:0030466">
    <property type="term" value="P:silent mating-type cassette heterochromatin formation"/>
    <property type="evidence" value="ECO:0007669"/>
    <property type="project" value="TreeGrafter"/>
</dbReference>
<dbReference type="GO" id="GO:0031934">
    <property type="term" value="C:mating-type region heterochromatin"/>
    <property type="evidence" value="ECO:0007669"/>
    <property type="project" value="TreeGrafter"/>
</dbReference>
<feature type="region of interest" description="Disordered" evidence="1">
    <location>
        <begin position="128"/>
        <end position="173"/>
    </location>
</feature>
<dbReference type="AlphaFoldDB" id="A0A4Z1PAV0"/>
<dbReference type="Proteomes" id="UP000298493">
    <property type="component" value="Unassembled WGS sequence"/>
</dbReference>
<dbReference type="InterPro" id="IPR018839">
    <property type="entry name" value="Tscrpt-silencing_Clr2_C"/>
</dbReference>
<feature type="domain" description="Cryptic loci regulator 2 C-terminal" evidence="2">
    <location>
        <begin position="375"/>
        <end position="492"/>
    </location>
</feature>
<feature type="domain" description="Cryptic loci regulator 2 N-terminal" evidence="3">
    <location>
        <begin position="57"/>
        <end position="120"/>
    </location>
</feature>
<evidence type="ECO:0000313" key="5">
    <source>
        <dbReference type="Proteomes" id="UP000298493"/>
    </source>
</evidence>
<dbReference type="STRING" id="86259.A0A4Z1PAV0"/>
<accession>A0A4Z1PAV0</accession>
<evidence type="ECO:0008006" key="6">
    <source>
        <dbReference type="Google" id="ProtNLM"/>
    </source>
</evidence>
<feature type="compositionally biased region" description="Basic and acidic residues" evidence="1">
    <location>
        <begin position="16"/>
        <end position="25"/>
    </location>
</feature>
<feature type="compositionally biased region" description="Basic and acidic residues" evidence="1">
    <location>
        <begin position="626"/>
        <end position="639"/>
    </location>
</feature>
<evidence type="ECO:0000313" key="4">
    <source>
        <dbReference type="EMBL" id="TID26532.1"/>
    </source>
</evidence>